<proteinExistence type="predicted"/>
<name>A0ACB0JNR9_TRIPR</name>
<accession>A0ACB0JNR9</accession>
<organism evidence="1 2">
    <name type="scientific">Trifolium pratense</name>
    <name type="common">Red clover</name>
    <dbReference type="NCBI Taxonomy" id="57577"/>
    <lineage>
        <taxon>Eukaryota</taxon>
        <taxon>Viridiplantae</taxon>
        <taxon>Streptophyta</taxon>
        <taxon>Embryophyta</taxon>
        <taxon>Tracheophyta</taxon>
        <taxon>Spermatophyta</taxon>
        <taxon>Magnoliopsida</taxon>
        <taxon>eudicotyledons</taxon>
        <taxon>Gunneridae</taxon>
        <taxon>Pentapetalae</taxon>
        <taxon>rosids</taxon>
        <taxon>fabids</taxon>
        <taxon>Fabales</taxon>
        <taxon>Fabaceae</taxon>
        <taxon>Papilionoideae</taxon>
        <taxon>50 kb inversion clade</taxon>
        <taxon>NPAAA clade</taxon>
        <taxon>Hologalegina</taxon>
        <taxon>IRL clade</taxon>
        <taxon>Trifolieae</taxon>
        <taxon>Trifolium</taxon>
    </lineage>
</organism>
<comment type="caution">
    <text evidence="1">The sequence shown here is derived from an EMBL/GenBank/DDBJ whole genome shotgun (WGS) entry which is preliminary data.</text>
</comment>
<evidence type="ECO:0000313" key="1">
    <source>
        <dbReference type="EMBL" id="CAJ2646759.1"/>
    </source>
</evidence>
<sequence length="139" mass="15760">MLDYEIQHSSFSKHDKQKQIIVRDINILQTKKIGSIINGRNTTFKLRQLTTAAATVAIDTFCVSLFRASCNANSSDFPMLRQPQAWVQWRQIGMLTFSLPRRHLTGQPPICCTTCNTSSINNNAIFNRRSIQSDILGIM</sequence>
<reference evidence="1" key="1">
    <citation type="submission" date="2023-10" db="EMBL/GenBank/DDBJ databases">
        <authorList>
            <person name="Rodriguez Cubillos JULIANA M."/>
            <person name="De Vega J."/>
        </authorList>
    </citation>
    <scope>NUCLEOTIDE SEQUENCE</scope>
</reference>
<protein>
    <submittedName>
        <fullName evidence="1">Uncharacterized protein</fullName>
    </submittedName>
</protein>
<dbReference type="EMBL" id="CASHSV030000109">
    <property type="protein sequence ID" value="CAJ2646759.1"/>
    <property type="molecule type" value="Genomic_DNA"/>
</dbReference>
<keyword evidence="2" id="KW-1185">Reference proteome</keyword>
<gene>
    <name evidence="1" type="ORF">MILVUS5_LOCUS15414</name>
</gene>
<dbReference type="Proteomes" id="UP001177021">
    <property type="component" value="Unassembled WGS sequence"/>
</dbReference>
<evidence type="ECO:0000313" key="2">
    <source>
        <dbReference type="Proteomes" id="UP001177021"/>
    </source>
</evidence>